<name>A0AA39H4C8_9BILA</name>
<dbReference type="SUPFAM" id="SSF51735">
    <property type="entry name" value="NAD(P)-binding Rossmann-fold domains"/>
    <property type="match status" value="1"/>
</dbReference>
<protein>
    <recommendedName>
        <fullName evidence="6">C-factor</fullName>
    </recommendedName>
</protein>
<dbReference type="InterPro" id="IPR002347">
    <property type="entry name" value="SDR_fam"/>
</dbReference>
<dbReference type="InterPro" id="IPR036291">
    <property type="entry name" value="NAD(P)-bd_dom_sf"/>
</dbReference>
<accession>A0AA39H4C8</accession>
<evidence type="ECO:0000313" key="5">
    <source>
        <dbReference type="Proteomes" id="UP001175271"/>
    </source>
</evidence>
<dbReference type="GO" id="GO:0005737">
    <property type="term" value="C:cytoplasm"/>
    <property type="evidence" value="ECO:0007669"/>
    <property type="project" value="TreeGrafter"/>
</dbReference>
<dbReference type="CDD" id="cd05325">
    <property type="entry name" value="carb_red_sniffer_like_SDR_c"/>
    <property type="match status" value="1"/>
</dbReference>
<dbReference type="Pfam" id="PF00106">
    <property type="entry name" value="adh_short"/>
    <property type="match status" value="1"/>
</dbReference>
<evidence type="ECO:0000256" key="3">
    <source>
        <dbReference type="RuleBase" id="RU000363"/>
    </source>
</evidence>
<dbReference type="PRINTS" id="PR00081">
    <property type="entry name" value="GDHRDH"/>
</dbReference>
<proteinExistence type="inferred from homology"/>
<organism evidence="4 5">
    <name type="scientific">Steinernema hermaphroditum</name>
    <dbReference type="NCBI Taxonomy" id="289476"/>
    <lineage>
        <taxon>Eukaryota</taxon>
        <taxon>Metazoa</taxon>
        <taxon>Ecdysozoa</taxon>
        <taxon>Nematoda</taxon>
        <taxon>Chromadorea</taxon>
        <taxon>Rhabditida</taxon>
        <taxon>Tylenchina</taxon>
        <taxon>Panagrolaimomorpha</taxon>
        <taxon>Strongyloidoidea</taxon>
        <taxon>Steinernematidae</taxon>
        <taxon>Steinernema</taxon>
    </lineage>
</organism>
<dbReference type="EMBL" id="JAUCMV010000005">
    <property type="protein sequence ID" value="KAK0397869.1"/>
    <property type="molecule type" value="Genomic_DNA"/>
</dbReference>
<sequence length="261" mass="27805">MSINVVITGANRGIGFALVQEFSEDDELKNMFACCRNPVDAEQLKALASTDSRIHLIRMDVSDPISISKAAQEVAVAVEKLVGSDGVNLLINNAGTNEGHCTDGPQSFLGAEQQTYLKIYNVNAIGPVIVSKEFLPLLKTASQKYSDKEVLNVKRAAIVNVSSGLASISSNTTGSSSFPNVAYRCSKTALNQFTKTAAVDLADKGILVVSCCPGWVRTDMGGPYAPINASESAKCLLATFSRFDKSSSGGFFNLSGERENY</sequence>
<dbReference type="GO" id="GO:0016491">
    <property type="term" value="F:oxidoreductase activity"/>
    <property type="evidence" value="ECO:0007669"/>
    <property type="project" value="UniProtKB-KW"/>
</dbReference>
<evidence type="ECO:0008006" key="6">
    <source>
        <dbReference type="Google" id="ProtNLM"/>
    </source>
</evidence>
<keyword evidence="1" id="KW-0521">NADP</keyword>
<gene>
    <name evidence="4" type="ORF">QR680_002311</name>
</gene>
<evidence type="ECO:0000256" key="1">
    <source>
        <dbReference type="ARBA" id="ARBA00022857"/>
    </source>
</evidence>
<evidence type="ECO:0000256" key="2">
    <source>
        <dbReference type="ARBA" id="ARBA00023002"/>
    </source>
</evidence>
<comment type="caution">
    <text evidence="4">The sequence shown here is derived from an EMBL/GenBank/DDBJ whole genome shotgun (WGS) entry which is preliminary data.</text>
</comment>
<reference evidence="4" key="1">
    <citation type="submission" date="2023-06" db="EMBL/GenBank/DDBJ databases">
        <title>Genomic analysis of the entomopathogenic nematode Steinernema hermaphroditum.</title>
        <authorList>
            <person name="Schwarz E.M."/>
            <person name="Heppert J.K."/>
            <person name="Baniya A."/>
            <person name="Schwartz H.T."/>
            <person name="Tan C.-H."/>
            <person name="Antoshechkin I."/>
            <person name="Sternberg P.W."/>
            <person name="Goodrich-Blair H."/>
            <person name="Dillman A.R."/>
        </authorList>
    </citation>
    <scope>NUCLEOTIDE SEQUENCE</scope>
    <source>
        <strain evidence="4">PS9179</strain>
        <tissue evidence="4">Whole animal</tissue>
    </source>
</reference>
<comment type="similarity">
    <text evidence="3">Belongs to the short-chain dehydrogenases/reductases (SDR) family.</text>
</comment>
<dbReference type="Proteomes" id="UP001175271">
    <property type="component" value="Unassembled WGS sequence"/>
</dbReference>
<keyword evidence="5" id="KW-1185">Reference proteome</keyword>
<dbReference type="PANTHER" id="PTHR43544">
    <property type="entry name" value="SHORT-CHAIN DEHYDROGENASE/REDUCTASE"/>
    <property type="match status" value="1"/>
</dbReference>
<dbReference type="PRINTS" id="PR00080">
    <property type="entry name" value="SDRFAMILY"/>
</dbReference>
<keyword evidence="2" id="KW-0560">Oxidoreductase</keyword>
<dbReference type="Gene3D" id="3.40.50.720">
    <property type="entry name" value="NAD(P)-binding Rossmann-like Domain"/>
    <property type="match status" value="1"/>
</dbReference>
<evidence type="ECO:0000313" key="4">
    <source>
        <dbReference type="EMBL" id="KAK0397869.1"/>
    </source>
</evidence>
<dbReference type="InterPro" id="IPR051468">
    <property type="entry name" value="Fungal_SecMetab_SDRs"/>
</dbReference>
<dbReference type="PANTHER" id="PTHR43544:SF7">
    <property type="entry name" value="NADB-LER2"/>
    <property type="match status" value="1"/>
</dbReference>
<dbReference type="AlphaFoldDB" id="A0AA39H4C8"/>